<dbReference type="InterPro" id="IPR036271">
    <property type="entry name" value="Tet_transcr_reg_TetR-rel_C_sf"/>
</dbReference>
<evidence type="ECO:0000256" key="2">
    <source>
        <dbReference type="ARBA" id="ARBA00023125"/>
    </source>
</evidence>
<dbReference type="SUPFAM" id="SSF48498">
    <property type="entry name" value="Tetracyclin repressor-like, C-terminal domain"/>
    <property type="match status" value="1"/>
</dbReference>
<reference evidence="6 7" key="1">
    <citation type="submission" date="2006-06" db="EMBL/GenBank/DDBJ databases">
        <title>Complete sequence of Rubrobacter xylanophilus DSM 9941.</title>
        <authorList>
            <consortium name="US DOE Joint Genome Institute"/>
            <person name="Copeland A."/>
            <person name="Lucas S."/>
            <person name="Lapidus A."/>
            <person name="Barry K."/>
            <person name="Detter J.C."/>
            <person name="Glavina del Rio T."/>
            <person name="Hammon N."/>
            <person name="Israni S."/>
            <person name="Dalin E."/>
            <person name="Tice H."/>
            <person name="Pitluck S."/>
            <person name="Munk A.C."/>
            <person name="Brettin T."/>
            <person name="Bruce D."/>
            <person name="Han C."/>
            <person name="Tapia R."/>
            <person name="Gilna P."/>
            <person name="Schmutz J."/>
            <person name="Larimer F."/>
            <person name="Land M."/>
            <person name="Hauser L."/>
            <person name="Kyrpides N."/>
            <person name="Lykidis A."/>
            <person name="da Costa M.S."/>
            <person name="Rainey F.A."/>
            <person name="Empadinhas N."/>
            <person name="Jolivet E."/>
            <person name="Battista J.R."/>
            <person name="Richardson P."/>
        </authorList>
    </citation>
    <scope>NUCLEOTIDE SEQUENCE [LARGE SCALE GENOMIC DNA]</scope>
    <source>
        <strain evidence="7">DSM 9941 / NBRC 16129 / PRD-1</strain>
    </source>
</reference>
<dbReference type="eggNOG" id="COG1309">
    <property type="taxonomic scope" value="Bacteria"/>
</dbReference>
<dbReference type="HOGENOM" id="CLU_069356_12_4_11"/>
<dbReference type="GO" id="GO:0000976">
    <property type="term" value="F:transcription cis-regulatory region binding"/>
    <property type="evidence" value="ECO:0007669"/>
    <property type="project" value="TreeGrafter"/>
</dbReference>
<dbReference type="Proteomes" id="UP000006637">
    <property type="component" value="Chromosome"/>
</dbReference>
<gene>
    <name evidence="6" type="ordered locus">Rxyl_0347</name>
</gene>
<dbReference type="Pfam" id="PF00440">
    <property type="entry name" value="TetR_N"/>
    <property type="match status" value="1"/>
</dbReference>
<dbReference type="GO" id="GO:0003700">
    <property type="term" value="F:DNA-binding transcription factor activity"/>
    <property type="evidence" value="ECO:0007669"/>
    <property type="project" value="TreeGrafter"/>
</dbReference>
<dbReference type="PRINTS" id="PR00455">
    <property type="entry name" value="HTHTETR"/>
</dbReference>
<evidence type="ECO:0000256" key="4">
    <source>
        <dbReference type="PROSITE-ProRule" id="PRU00335"/>
    </source>
</evidence>
<sequence>MAERFDSTSARLHAAAAGLFWNKGYAATTTRELASLLGLQKASLYHHMESKEELLYSLCVESLGNIRSAVEEAVGEAGDPLERVRALIRAHVVSMLVDKEKHATMLTELRSLSEERRREVIRLRDEYERIVRSVLAEGQRAGVLRGDLPAKHLALCLLDLMNWAIFWFRSGEELSPERLAGVFTTLFLEGAGSKGEPPPS</sequence>
<dbReference type="PANTHER" id="PTHR30055">
    <property type="entry name" value="HTH-TYPE TRANSCRIPTIONAL REGULATOR RUTR"/>
    <property type="match status" value="1"/>
</dbReference>
<dbReference type="AlphaFoldDB" id="Q1AZ55"/>
<evidence type="ECO:0000313" key="6">
    <source>
        <dbReference type="EMBL" id="ABG03323.1"/>
    </source>
</evidence>
<dbReference type="Gene3D" id="1.10.357.10">
    <property type="entry name" value="Tetracycline Repressor, domain 2"/>
    <property type="match status" value="1"/>
</dbReference>
<evidence type="ECO:0000259" key="5">
    <source>
        <dbReference type="PROSITE" id="PS50977"/>
    </source>
</evidence>
<dbReference type="Pfam" id="PF17932">
    <property type="entry name" value="TetR_C_24"/>
    <property type="match status" value="1"/>
</dbReference>
<dbReference type="EMBL" id="CP000386">
    <property type="protein sequence ID" value="ABG03323.1"/>
    <property type="molecule type" value="Genomic_DNA"/>
</dbReference>
<keyword evidence="2 4" id="KW-0238">DNA-binding</keyword>
<evidence type="ECO:0000256" key="1">
    <source>
        <dbReference type="ARBA" id="ARBA00023015"/>
    </source>
</evidence>
<accession>Q1AZ55</accession>
<evidence type="ECO:0000256" key="3">
    <source>
        <dbReference type="ARBA" id="ARBA00023163"/>
    </source>
</evidence>
<protein>
    <submittedName>
        <fullName evidence="6">Transcriptional regulator, TetR family</fullName>
    </submittedName>
</protein>
<dbReference type="RefSeq" id="WP_011563341.1">
    <property type="nucleotide sequence ID" value="NC_008148.1"/>
</dbReference>
<evidence type="ECO:0000313" key="7">
    <source>
        <dbReference type="Proteomes" id="UP000006637"/>
    </source>
</evidence>
<dbReference type="InterPro" id="IPR001647">
    <property type="entry name" value="HTH_TetR"/>
</dbReference>
<feature type="domain" description="HTH tetR-type" evidence="5">
    <location>
        <begin position="6"/>
        <end position="66"/>
    </location>
</feature>
<dbReference type="SUPFAM" id="SSF46689">
    <property type="entry name" value="Homeodomain-like"/>
    <property type="match status" value="1"/>
</dbReference>
<dbReference type="PROSITE" id="PS50977">
    <property type="entry name" value="HTH_TETR_2"/>
    <property type="match status" value="1"/>
</dbReference>
<dbReference type="KEGG" id="rxy:Rxyl_0347"/>
<dbReference type="InterPro" id="IPR009057">
    <property type="entry name" value="Homeodomain-like_sf"/>
</dbReference>
<dbReference type="PhylomeDB" id="Q1AZ55"/>
<keyword evidence="7" id="KW-1185">Reference proteome</keyword>
<keyword evidence="1" id="KW-0805">Transcription regulation</keyword>
<dbReference type="PANTHER" id="PTHR30055:SF240">
    <property type="entry name" value="HTH-TYPE TRANSCRIPTIONAL REGULATOR ACRR"/>
    <property type="match status" value="1"/>
</dbReference>
<organism evidence="6 7">
    <name type="scientific">Rubrobacter xylanophilus (strain DSM 9941 / JCM 11954 / NBRC 16129 / PRD-1)</name>
    <dbReference type="NCBI Taxonomy" id="266117"/>
    <lineage>
        <taxon>Bacteria</taxon>
        <taxon>Bacillati</taxon>
        <taxon>Actinomycetota</taxon>
        <taxon>Rubrobacteria</taxon>
        <taxon>Rubrobacterales</taxon>
        <taxon>Rubrobacteraceae</taxon>
        <taxon>Rubrobacter</taxon>
    </lineage>
</organism>
<name>Q1AZ55_RUBXD</name>
<dbReference type="InterPro" id="IPR041490">
    <property type="entry name" value="KstR2_TetR_C"/>
</dbReference>
<proteinExistence type="predicted"/>
<keyword evidence="3" id="KW-0804">Transcription</keyword>
<dbReference type="InterPro" id="IPR050109">
    <property type="entry name" value="HTH-type_TetR-like_transc_reg"/>
</dbReference>
<dbReference type="OrthoDB" id="9779746at2"/>
<dbReference type="Gene3D" id="1.10.10.60">
    <property type="entry name" value="Homeodomain-like"/>
    <property type="match status" value="1"/>
</dbReference>
<dbReference type="STRING" id="266117.Rxyl_0347"/>
<feature type="DNA-binding region" description="H-T-H motif" evidence="4">
    <location>
        <begin position="29"/>
        <end position="48"/>
    </location>
</feature>